<feature type="domain" description="Ras-associating" evidence="7">
    <location>
        <begin position="237"/>
        <end position="314"/>
    </location>
</feature>
<dbReference type="Pfam" id="PF07647">
    <property type="entry name" value="SAM_2"/>
    <property type="match status" value="1"/>
</dbReference>
<dbReference type="PROSITE" id="PS50002">
    <property type="entry name" value="SH3"/>
    <property type="match status" value="2"/>
</dbReference>
<dbReference type="PROSITE" id="PS50200">
    <property type="entry name" value="RA"/>
    <property type="match status" value="1"/>
</dbReference>
<dbReference type="InterPro" id="IPR013761">
    <property type="entry name" value="SAM/pointed_sf"/>
</dbReference>
<name>A0A5C3N2U3_9AGAM</name>
<feature type="region of interest" description="Disordered" evidence="4">
    <location>
        <begin position="394"/>
        <end position="420"/>
    </location>
</feature>
<dbReference type="OrthoDB" id="8883818at2759"/>
<sequence>MDVGMSEESQKNILDWNESDVQAFFAKLGYPQYEVQIREHNISGDVLCMLDAETLKEVGVATVGQRLAILKAVYMVKVAHDVPLEDDQYVPPSEAEERNSNLSVDKLYTLVKAQEERLHNLEDENHRLRDSLHSCMEDLSGIRSSYARPTEDSPLRRQPSFKWASYKPNQSPTKASLDSPQPSPQRMEHDTSYNANNGSQSQSANDKSKGSPADSGNGALVTVPPKPVRQDSTDNLKSFKVSLDDPAWKVLPAALKKYKINNDDWQNYAMFICYGSSGNRIERCLSFDEKPLLLFQKLKDAKKNPVFMLKHIKDIRSPIAVAQQKQAARKASESSSSSSGPKTAGGSSGQGRSTSRPPKLQVHDTTVTSTPALLTGMTAAQGGWPEIMSPAVENKERTEELGLASTSTTTVSGSEPPKAKIQETNEPSGIISTRENMVASAGVSYAVAIYPYMAEQEDEFDVVVGDTFIILSRARGWWVVQRDPAGAGAVEPDTTKQGWVPAGCLLETNVPVASAVAEANALRGSGSDSSPPSPQPAKKTPILPLSIVSTSFPGIALMDYEGKGEEELDLMKDDALRVFKRYNHWSYAVKEEGGDRGWVPSWYIGKVSATGATPATPSTSNPPAITAGLEVLADSNAGSQQNQVSPMSSAFPPVVKTTPVL</sequence>
<evidence type="ECO:0000313" key="8">
    <source>
        <dbReference type="EMBL" id="TFK51710.1"/>
    </source>
</evidence>
<reference evidence="8 9" key="1">
    <citation type="journal article" date="2019" name="Nat. Ecol. Evol.">
        <title>Megaphylogeny resolves global patterns of mushroom evolution.</title>
        <authorList>
            <person name="Varga T."/>
            <person name="Krizsan K."/>
            <person name="Foldi C."/>
            <person name="Dima B."/>
            <person name="Sanchez-Garcia M."/>
            <person name="Sanchez-Ramirez S."/>
            <person name="Szollosi G.J."/>
            <person name="Szarkandi J.G."/>
            <person name="Papp V."/>
            <person name="Albert L."/>
            <person name="Andreopoulos W."/>
            <person name="Angelini C."/>
            <person name="Antonin V."/>
            <person name="Barry K.W."/>
            <person name="Bougher N.L."/>
            <person name="Buchanan P."/>
            <person name="Buyck B."/>
            <person name="Bense V."/>
            <person name="Catcheside P."/>
            <person name="Chovatia M."/>
            <person name="Cooper J."/>
            <person name="Damon W."/>
            <person name="Desjardin D."/>
            <person name="Finy P."/>
            <person name="Geml J."/>
            <person name="Haridas S."/>
            <person name="Hughes K."/>
            <person name="Justo A."/>
            <person name="Karasinski D."/>
            <person name="Kautmanova I."/>
            <person name="Kiss B."/>
            <person name="Kocsube S."/>
            <person name="Kotiranta H."/>
            <person name="LaButti K.M."/>
            <person name="Lechner B.E."/>
            <person name="Liimatainen K."/>
            <person name="Lipzen A."/>
            <person name="Lukacs Z."/>
            <person name="Mihaltcheva S."/>
            <person name="Morgado L.N."/>
            <person name="Niskanen T."/>
            <person name="Noordeloos M.E."/>
            <person name="Ohm R.A."/>
            <person name="Ortiz-Santana B."/>
            <person name="Ovrebo C."/>
            <person name="Racz N."/>
            <person name="Riley R."/>
            <person name="Savchenko A."/>
            <person name="Shiryaev A."/>
            <person name="Soop K."/>
            <person name="Spirin V."/>
            <person name="Szebenyi C."/>
            <person name="Tomsovsky M."/>
            <person name="Tulloss R.E."/>
            <person name="Uehling J."/>
            <person name="Grigoriev I.V."/>
            <person name="Vagvolgyi C."/>
            <person name="Papp T."/>
            <person name="Martin F.M."/>
            <person name="Miettinen O."/>
            <person name="Hibbett D.S."/>
            <person name="Nagy L.G."/>
        </authorList>
    </citation>
    <scope>NUCLEOTIDE SEQUENCE [LARGE SCALE GENOMIC DNA]</scope>
    <source>
        <strain evidence="8 9">OMC1185</strain>
    </source>
</reference>
<dbReference type="InterPro" id="IPR000159">
    <property type="entry name" value="RA_dom"/>
</dbReference>
<dbReference type="AlphaFoldDB" id="A0A5C3N2U3"/>
<feature type="compositionally biased region" description="Polar residues" evidence="4">
    <location>
        <begin position="404"/>
        <end position="413"/>
    </location>
</feature>
<dbReference type="CDD" id="cd00174">
    <property type="entry name" value="SH3"/>
    <property type="match status" value="1"/>
</dbReference>
<dbReference type="Pfam" id="PF00788">
    <property type="entry name" value="RA"/>
    <property type="match status" value="1"/>
</dbReference>
<evidence type="ECO:0000259" key="6">
    <source>
        <dbReference type="PROSITE" id="PS50105"/>
    </source>
</evidence>
<dbReference type="GO" id="GO:0007165">
    <property type="term" value="P:signal transduction"/>
    <property type="evidence" value="ECO:0007669"/>
    <property type="project" value="InterPro"/>
</dbReference>
<dbReference type="Gene3D" id="1.10.150.50">
    <property type="entry name" value="Transcription Factor, Ets-1"/>
    <property type="match status" value="1"/>
</dbReference>
<dbReference type="InterPro" id="IPR001660">
    <property type="entry name" value="SAM"/>
</dbReference>
<gene>
    <name evidence="8" type="ORF">OE88DRAFT_1658295</name>
</gene>
<evidence type="ECO:0000259" key="5">
    <source>
        <dbReference type="PROSITE" id="PS50002"/>
    </source>
</evidence>
<dbReference type="SUPFAM" id="SSF50044">
    <property type="entry name" value="SH3-domain"/>
    <property type="match status" value="2"/>
</dbReference>
<feature type="region of interest" description="Disordered" evidence="4">
    <location>
        <begin position="143"/>
        <end position="233"/>
    </location>
</feature>
<dbReference type="SMART" id="SM00454">
    <property type="entry name" value="SAM"/>
    <property type="match status" value="1"/>
</dbReference>
<keyword evidence="9" id="KW-1185">Reference proteome</keyword>
<dbReference type="Gene3D" id="3.10.20.90">
    <property type="entry name" value="Phosphatidylinositol 3-kinase Catalytic Subunit, Chain A, domain 1"/>
    <property type="match status" value="1"/>
</dbReference>
<protein>
    <recommendedName>
        <fullName evidence="10">RA-domain-containing protein</fullName>
    </recommendedName>
</protein>
<dbReference type="EMBL" id="ML213510">
    <property type="protein sequence ID" value="TFK51710.1"/>
    <property type="molecule type" value="Genomic_DNA"/>
</dbReference>
<evidence type="ECO:0000313" key="9">
    <source>
        <dbReference type="Proteomes" id="UP000305948"/>
    </source>
</evidence>
<feature type="coiled-coil region" evidence="3">
    <location>
        <begin position="104"/>
        <end position="138"/>
    </location>
</feature>
<evidence type="ECO:0008006" key="10">
    <source>
        <dbReference type="Google" id="ProtNLM"/>
    </source>
</evidence>
<dbReference type="Gene3D" id="2.30.30.40">
    <property type="entry name" value="SH3 Domains"/>
    <property type="match status" value="2"/>
</dbReference>
<dbReference type="Pfam" id="PF00018">
    <property type="entry name" value="SH3_1"/>
    <property type="match status" value="2"/>
</dbReference>
<dbReference type="SMART" id="SM00326">
    <property type="entry name" value="SH3"/>
    <property type="match status" value="2"/>
</dbReference>
<evidence type="ECO:0000256" key="2">
    <source>
        <dbReference type="PROSITE-ProRule" id="PRU00192"/>
    </source>
</evidence>
<evidence type="ECO:0000256" key="1">
    <source>
        <dbReference type="ARBA" id="ARBA00022443"/>
    </source>
</evidence>
<dbReference type="STRING" id="5364.A0A5C3N2U3"/>
<proteinExistence type="predicted"/>
<dbReference type="PANTHER" id="PTHR12573">
    <property type="entry name" value="AT09986P-RELATED"/>
    <property type="match status" value="1"/>
</dbReference>
<evidence type="ECO:0000259" key="7">
    <source>
        <dbReference type="PROSITE" id="PS50200"/>
    </source>
</evidence>
<dbReference type="SUPFAM" id="SSF54236">
    <property type="entry name" value="Ubiquitin-like"/>
    <property type="match status" value="1"/>
</dbReference>
<dbReference type="PANTHER" id="PTHR12573:SF4">
    <property type="entry name" value="AT09986P-RELATED"/>
    <property type="match status" value="1"/>
</dbReference>
<dbReference type="InterPro" id="IPR001452">
    <property type="entry name" value="SH3_domain"/>
</dbReference>
<feature type="domain" description="SH3" evidence="5">
    <location>
        <begin position="441"/>
        <end position="510"/>
    </location>
</feature>
<dbReference type="InterPro" id="IPR029071">
    <property type="entry name" value="Ubiquitin-like_domsf"/>
</dbReference>
<feature type="compositionally biased region" description="Polar residues" evidence="4">
    <location>
        <begin position="363"/>
        <end position="372"/>
    </location>
</feature>
<feature type="compositionally biased region" description="Polar residues" evidence="4">
    <location>
        <begin position="167"/>
        <end position="180"/>
    </location>
</feature>
<dbReference type="CDD" id="cd01786">
    <property type="entry name" value="RA_STE50"/>
    <property type="match status" value="1"/>
</dbReference>
<dbReference type="PROSITE" id="PS50105">
    <property type="entry name" value="SAM_DOMAIN"/>
    <property type="match status" value="1"/>
</dbReference>
<keyword evidence="1 2" id="KW-0728">SH3 domain</keyword>
<dbReference type="Proteomes" id="UP000305948">
    <property type="component" value="Unassembled WGS sequence"/>
</dbReference>
<feature type="domain" description="SAM" evidence="6">
    <location>
        <begin position="16"/>
        <end position="79"/>
    </location>
</feature>
<dbReference type="SUPFAM" id="SSF47769">
    <property type="entry name" value="SAM/Pointed domain"/>
    <property type="match status" value="1"/>
</dbReference>
<evidence type="ECO:0000256" key="4">
    <source>
        <dbReference type="SAM" id="MobiDB-lite"/>
    </source>
</evidence>
<feature type="compositionally biased region" description="Low complexity" evidence="4">
    <location>
        <begin position="333"/>
        <end position="356"/>
    </location>
</feature>
<organism evidence="8 9">
    <name type="scientific">Heliocybe sulcata</name>
    <dbReference type="NCBI Taxonomy" id="5364"/>
    <lineage>
        <taxon>Eukaryota</taxon>
        <taxon>Fungi</taxon>
        <taxon>Dikarya</taxon>
        <taxon>Basidiomycota</taxon>
        <taxon>Agaricomycotina</taxon>
        <taxon>Agaricomycetes</taxon>
        <taxon>Gloeophyllales</taxon>
        <taxon>Gloeophyllaceae</taxon>
        <taxon>Heliocybe</taxon>
    </lineage>
</organism>
<feature type="compositionally biased region" description="Low complexity" evidence="4">
    <location>
        <begin position="192"/>
        <end position="205"/>
    </location>
</feature>
<keyword evidence="3" id="KW-0175">Coiled coil</keyword>
<feature type="domain" description="SH3" evidence="5">
    <location>
        <begin position="549"/>
        <end position="609"/>
    </location>
</feature>
<accession>A0A5C3N2U3</accession>
<dbReference type="InterPro" id="IPR036028">
    <property type="entry name" value="SH3-like_dom_sf"/>
</dbReference>
<dbReference type="SMART" id="SM00314">
    <property type="entry name" value="RA"/>
    <property type="match status" value="1"/>
</dbReference>
<evidence type="ECO:0000256" key="3">
    <source>
        <dbReference type="SAM" id="Coils"/>
    </source>
</evidence>
<feature type="region of interest" description="Disordered" evidence="4">
    <location>
        <begin position="321"/>
        <end position="372"/>
    </location>
</feature>
<feature type="region of interest" description="Disordered" evidence="4">
    <location>
        <begin position="521"/>
        <end position="541"/>
    </location>
</feature>